<feature type="region of interest" description="Disordered" evidence="2">
    <location>
        <begin position="1"/>
        <end position="75"/>
    </location>
</feature>
<evidence type="ECO:0000313" key="4">
    <source>
        <dbReference type="Proteomes" id="UP001271007"/>
    </source>
</evidence>
<feature type="region of interest" description="Disordered" evidence="2">
    <location>
        <begin position="665"/>
        <end position="722"/>
    </location>
</feature>
<evidence type="ECO:0000313" key="3">
    <source>
        <dbReference type="EMBL" id="KAK3053319.1"/>
    </source>
</evidence>
<feature type="region of interest" description="Disordered" evidence="2">
    <location>
        <begin position="334"/>
        <end position="469"/>
    </location>
</feature>
<keyword evidence="1" id="KW-0175">Coiled coil</keyword>
<sequence length="909" mass="99283">MATQTMQAMGPTMEGVMARKPLPSLPSPTLTNPDMVLPNERRAYAPVNSPPRHGRRDRPPSPSYLRNTTDETIRLRTSSSVGNMTTPKKEKRGLMSRKMMLLRSRTTSSGMQVTTAQPAHDEFENFDSAYGSSPTLMDVGNLAPEQDDVRRGSVGSSSIDSDDMVSLPQFLAKYESQESGSTDEEDEALTPTEETYEPSIGGELLEQRRQQEEDEHTSALLSQRAEEILANAKKRLNLMEGNLRGARDLVAPLTTANLKRATSVGSSYVTPTKTYASRNRAIYDRPHYERTNTRQNRLSVQASAPHLAEDYHQGHSRGFSETEILDRPYTALENTTSPVLSNGRLPPSSSDPNWNNALRGSRSYDSLGVLRRRTSRVQGSPESNLEPLVEDDGQYHAVSTPMDRRGSGEDGIGVQQSPSRTEDLREQMSSLKGRISSLRERAKEDSLRRQSMVNLREPSPLNNATSYSPELFYTSSPTYGRPALDTNAGVGWTSQNNSPNMAQAVGQTWSPDPVVTSSRNAFAEQERMMQQQGGDERRRGSRESITNSLLKHRRPSADHQNQAPGGFHKRTPSGTAIVQASKHRYSHHQSQRSIELAKGVKHDPTIGIAADAPTPIRDDQSEAGDSVYEDAESEPSPPVVAHEDREDAFDYENYFLLSAAKAYGRRESTSSDASTTSTATARGPVAAGADNEDQQLEDGDEDFEHNLDMYPPPSPETPEKLRQIERNLHKRTLSTESTSTIATFATATEGWHSPDNADWPIVATSTTLSRPATAIRLNHPSSKLGSDSSSERADSGVGGLPRRSHSSQDLKRPAPRALNGFSPTSPPVVSPPMSPRTPEDPAIVAVNALLGLGSGGKPLGLKDKALLFGVVESLGRLVKGLQDGEAACDSPTLRAKLEGAKKVLEGGYR</sequence>
<organism evidence="3 4">
    <name type="scientific">Extremus antarcticus</name>
    <dbReference type="NCBI Taxonomy" id="702011"/>
    <lineage>
        <taxon>Eukaryota</taxon>
        <taxon>Fungi</taxon>
        <taxon>Dikarya</taxon>
        <taxon>Ascomycota</taxon>
        <taxon>Pezizomycotina</taxon>
        <taxon>Dothideomycetes</taxon>
        <taxon>Dothideomycetidae</taxon>
        <taxon>Mycosphaerellales</taxon>
        <taxon>Extremaceae</taxon>
        <taxon>Extremus</taxon>
    </lineage>
</organism>
<feature type="compositionally biased region" description="Polar residues" evidence="2">
    <location>
        <begin position="347"/>
        <end position="358"/>
    </location>
</feature>
<protein>
    <submittedName>
        <fullName evidence="3">Uncharacterized protein</fullName>
    </submittedName>
</protein>
<keyword evidence="4" id="KW-1185">Reference proteome</keyword>
<evidence type="ECO:0000256" key="1">
    <source>
        <dbReference type="SAM" id="Coils"/>
    </source>
</evidence>
<proteinExistence type="predicted"/>
<feature type="region of interest" description="Disordered" evidence="2">
    <location>
        <begin position="597"/>
        <end position="640"/>
    </location>
</feature>
<feature type="compositionally biased region" description="Polar residues" evidence="2">
    <location>
        <begin position="779"/>
        <end position="788"/>
    </location>
</feature>
<feature type="compositionally biased region" description="Low complexity" evidence="2">
    <location>
        <begin position="670"/>
        <end position="681"/>
    </location>
</feature>
<feature type="region of interest" description="Disordered" evidence="2">
    <location>
        <begin position="526"/>
        <end position="572"/>
    </location>
</feature>
<reference evidence="3" key="1">
    <citation type="submission" date="2023-04" db="EMBL/GenBank/DDBJ databases">
        <title>Black Yeasts Isolated from many extreme environments.</title>
        <authorList>
            <person name="Coleine C."/>
            <person name="Stajich J.E."/>
            <person name="Selbmann L."/>
        </authorList>
    </citation>
    <scope>NUCLEOTIDE SEQUENCE</scope>
    <source>
        <strain evidence="3">CCFEE 5312</strain>
    </source>
</reference>
<feature type="coiled-coil region" evidence="1">
    <location>
        <begin position="222"/>
        <end position="249"/>
    </location>
</feature>
<gene>
    <name evidence="3" type="ORF">LTR09_005488</name>
</gene>
<feature type="region of interest" description="Disordered" evidence="2">
    <location>
        <begin position="772"/>
        <end position="837"/>
    </location>
</feature>
<accession>A0AAJ0DG15</accession>
<dbReference type="EMBL" id="JAWDJX010000016">
    <property type="protein sequence ID" value="KAK3053319.1"/>
    <property type="molecule type" value="Genomic_DNA"/>
</dbReference>
<comment type="caution">
    <text evidence="3">The sequence shown here is derived from an EMBL/GenBank/DDBJ whole genome shotgun (WGS) entry which is preliminary data.</text>
</comment>
<feature type="compositionally biased region" description="Acidic residues" evidence="2">
    <location>
        <begin position="690"/>
        <end position="703"/>
    </location>
</feature>
<feature type="compositionally biased region" description="Polar residues" evidence="2">
    <location>
        <begin position="460"/>
        <end position="469"/>
    </location>
</feature>
<name>A0AAJ0DG15_9PEZI</name>
<dbReference type="Proteomes" id="UP001271007">
    <property type="component" value="Unassembled WGS sequence"/>
</dbReference>
<feature type="compositionally biased region" description="Pro residues" evidence="2">
    <location>
        <begin position="824"/>
        <end position="835"/>
    </location>
</feature>
<dbReference type="AlphaFoldDB" id="A0AAJ0DG15"/>
<feature type="compositionally biased region" description="Basic and acidic residues" evidence="2">
    <location>
        <begin position="437"/>
        <end position="448"/>
    </location>
</feature>
<evidence type="ECO:0000256" key="2">
    <source>
        <dbReference type="SAM" id="MobiDB-lite"/>
    </source>
</evidence>
<feature type="region of interest" description="Disordered" evidence="2">
    <location>
        <begin position="136"/>
        <end position="200"/>
    </location>
</feature>